<evidence type="ECO:0000256" key="1">
    <source>
        <dbReference type="ARBA" id="ARBA00004141"/>
    </source>
</evidence>
<keyword evidence="14" id="KW-1185">Reference proteome</keyword>
<dbReference type="EMBL" id="JAZDUA010000123">
    <property type="protein sequence ID" value="KAK7867311.1"/>
    <property type="molecule type" value="Genomic_DNA"/>
</dbReference>
<name>A0AAN9VR39_9ORTH</name>
<evidence type="ECO:0000256" key="3">
    <source>
        <dbReference type="ARBA" id="ARBA00022692"/>
    </source>
</evidence>
<evidence type="ECO:0000313" key="13">
    <source>
        <dbReference type="EMBL" id="KAK7867311.1"/>
    </source>
</evidence>
<evidence type="ECO:0000256" key="10">
    <source>
        <dbReference type="ARBA" id="ARBA00068717"/>
    </source>
</evidence>
<organism evidence="13 14">
    <name type="scientific">Gryllus longicercus</name>
    <dbReference type="NCBI Taxonomy" id="2509291"/>
    <lineage>
        <taxon>Eukaryota</taxon>
        <taxon>Metazoa</taxon>
        <taxon>Ecdysozoa</taxon>
        <taxon>Arthropoda</taxon>
        <taxon>Hexapoda</taxon>
        <taxon>Insecta</taxon>
        <taxon>Pterygota</taxon>
        <taxon>Neoptera</taxon>
        <taxon>Polyneoptera</taxon>
        <taxon>Orthoptera</taxon>
        <taxon>Ensifera</taxon>
        <taxon>Gryllidea</taxon>
        <taxon>Grylloidea</taxon>
        <taxon>Gryllidae</taxon>
        <taxon>Gryllinae</taxon>
        <taxon>Gryllus</taxon>
    </lineage>
</organism>
<dbReference type="SUPFAM" id="SSF51735">
    <property type="entry name" value="NAD(P)-binding Rossmann-fold domains"/>
    <property type="match status" value="1"/>
</dbReference>
<comment type="subcellular location">
    <subcellularLocation>
        <location evidence="1">Membrane</location>
        <topology evidence="1">Multi-pass membrane protein</topology>
    </subcellularLocation>
</comment>
<keyword evidence="3 12" id="KW-0812">Transmembrane</keyword>
<dbReference type="InterPro" id="IPR002347">
    <property type="entry name" value="SDR_fam"/>
</dbReference>
<evidence type="ECO:0000256" key="12">
    <source>
        <dbReference type="SAM" id="Phobius"/>
    </source>
</evidence>
<protein>
    <recommendedName>
        <fullName evidence="10">Short-chain dehydrogenase/reductase 3</fullName>
    </recommendedName>
    <alternativeName>
        <fullName evidence="11">Retinal short-chain dehydrogenase/reductase 1</fullName>
    </alternativeName>
</protein>
<dbReference type="PRINTS" id="PR00081">
    <property type="entry name" value="GDHRDH"/>
</dbReference>
<evidence type="ECO:0000256" key="7">
    <source>
        <dbReference type="ARBA" id="ARBA00023098"/>
    </source>
</evidence>
<accession>A0AAN9VR39</accession>
<dbReference type="FunFam" id="3.40.50.720:FF:000131">
    <property type="entry name" value="Short-chain dehydrogenase/reductase 3"/>
    <property type="match status" value="1"/>
</dbReference>
<comment type="function">
    <text evidence="9">Catalyzes the reduction of all-trans-retinal to all-trans-retinol in the presence of NADPH.</text>
</comment>
<comment type="caution">
    <text evidence="13">The sequence shown here is derived from an EMBL/GenBank/DDBJ whole genome shotgun (WGS) entry which is preliminary data.</text>
</comment>
<comment type="similarity">
    <text evidence="2">Belongs to the short-chain dehydrogenases/reductases (SDR) family.</text>
</comment>
<keyword evidence="5 12" id="KW-1133">Transmembrane helix</keyword>
<evidence type="ECO:0000256" key="9">
    <source>
        <dbReference type="ARBA" id="ARBA00059620"/>
    </source>
</evidence>
<reference evidence="13 14" key="1">
    <citation type="submission" date="2024-03" db="EMBL/GenBank/DDBJ databases">
        <title>The genome assembly and annotation of the cricket Gryllus longicercus Weissman &amp; Gray.</title>
        <authorList>
            <person name="Szrajer S."/>
            <person name="Gray D."/>
            <person name="Ylla G."/>
        </authorList>
    </citation>
    <scope>NUCLEOTIDE SEQUENCE [LARGE SCALE GENOMIC DNA]</scope>
    <source>
        <strain evidence="13">DAG 2021-001</strain>
        <tissue evidence="13">Whole body minus gut</tissue>
    </source>
</reference>
<dbReference type="Gene3D" id="3.40.50.720">
    <property type="entry name" value="NAD(P)-binding Rossmann-like Domain"/>
    <property type="match status" value="1"/>
</dbReference>
<dbReference type="Proteomes" id="UP001378592">
    <property type="component" value="Unassembled WGS sequence"/>
</dbReference>
<evidence type="ECO:0000256" key="5">
    <source>
        <dbReference type="ARBA" id="ARBA00022989"/>
    </source>
</evidence>
<dbReference type="AlphaFoldDB" id="A0AAN9VR39"/>
<dbReference type="Pfam" id="PF00106">
    <property type="entry name" value="adh_short"/>
    <property type="match status" value="1"/>
</dbReference>
<keyword evidence="8 12" id="KW-0472">Membrane</keyword>
<dbReference type="GO" id="GO:0052650">
    <property type="term" value="F:all-trans-retinol dehydrogenase (NADP+) activity"/>
    <property type="evidence" value="ECO:0007669"/>
    <property type="project" value="UniProtKB-ARBA"/>
</dbReference>
<evidence type="ECO:0000256" key="11">
    <source>
        <dbReference type="ARBA" id="ARBA00082544"/>
    </source>
</evidence>
<evidence type="ECO:0000256" key="8">
    <source>
        <dbReference type="ARBA" id="ARBA00023136"/>
    </source>
</evidence>
<keyword evidence="6" id="KW-0560">Oxidoreductase</keyword>
<keyword evidence="4" id="KW-0521">NADP</keyword>
<dbReference type="PANTHER" id="PTHR24322:SF736">
    <property type="entry name" value="RETINOL DEHYDROGENASE 10"/>
    <property type="match status" value="1"/>
</dbReference>
<dbReference type="InterPro" id="IPR036291">
    <property type="entry name" value="NAD(P)-bd_dom_sf"/>
</dbReference>
<dbReference type="GO" id="GO:0005811">
    <property type="term" value="C:lipid droplet"/>
    <property type="evidence" value="ECO:0007669"/>
    <property type="project" value="TreeGrafter"/>
</dbReference>
<keyword evidence="7" id="KW-0443">Lipid metabolism</keyword>
<proteinExistence type="inferred from homology"/>
<dbReference type="GO" id="GO:0016020">
    <property type="term" value="C:membrane"/>
    <property type="evidence" value="ECO:0007669"/>
    <property type="project" value="UniProtKB-SubCell"/>
</dbReference>
<sequence>MLLRIYSLLVLLYDVIYLLLGCAWAVIESLYQFISPPKEKSVVGERVLIVGAGRGIGRELTLQFAALGADVVCWDINSEANEATKQHALEQGKGRAYAYTCNVAERDQVIRIAEKVRKDVGDITVLIHCCGVPSPRSLVAQPAPAVRQTMDVSILSHFWILEAFLPQMRKNNKGHIVALTSVAGLTGIKDQVPLCASQFAVQGLIEALSEELRTTKSSNKIFLTLVHIYPFIVSSDLAQDIRLRIPSYFGVIDPKDAANQIITAMRRNYAEISIPRYLLYLGNILRLMPRKVSIMFRDLLDTGVDFG</sequence>
<evidence type="ECO:0000313" key="14">
    <source>
        <dbReference type="Proteomes" id="UP001378592"/>
    </source>
</evidence>
<evidence type="ECO:0000256" key="2">
    <source>
        <dbReference type="ARBA" id="ARBA00006484"/>
    </source>
</evidence>
<evidence type="ECO:0000256" key="6">
    <source>
        <dbReference type="ARBA" id="ARBA00023002"/>
    </source>
</evidence>
<dbReference type="PANTHER" id="PTHR24322">
    <property type="entry name" value="PKSB"/>
    <property type="match status" value="1"/>
</dbReference>
<gene>
    <name evidence="13" type="ORF">R5R35_002129</name>
</gene>
<feature type="transmembrane region" description="Helical" evidence="12">
    <location>
        <begin position="6"/>
        <end position="27"/>
    </location>
</feature>
<evidence type="ECO:0000256" key="4">
    <source>
        <dbReference type="ARBA" id="ARBA00022857"/>
    </source>
</evidence>